<name>A0A1V9ZBX8_9STRA</name>
<evidence type="ECO:0000256" key="4">
    <source>
        <dbReference type="ARBA" id="ARBA00023180"/>
    </source>
</evidence>
<keyword evidence="2" id="KW-0843">Virulence</keyword>
<reference evidence="6 7" key="1">
    <citation type="journal article" date="2014" name="Genome Biol. Evol.">
        <title>The secreted proteins of Achlya hypogyna and Thraustotheca clavata identify the ancestral oomycete secretome and reveal gene acquisitions by horizontal gene transfer.</title>
        <authorList>
            <person name="Misner I."/>
            <person name="Blouin N."/>
            <person name="Leonard G."/>
            <person name="Richards T.A."/>
            <person name="Lane C.E."/>
        </authorList>
    </citation>
    <scope>NUCLEOTIDE SEQUENCE [LARGE SCALE GENOMIC DNA]</scope>
    <source>
        <strain evidence="6 7">ATCC 34112</strain>
    </source>
</reference>
<dbReference type="PROSITE" id="PS50240">
    <property type="entry name" value="TRYPSIN_DOM"/>
    <property type="match status" value="1"/>
</dbReference>
<dbReference type="Pfam" id="PF00089">
    <property type="entry name" value="Trypsin"/>
    <property type="match status" value="1"/>
</dbReference>
<dbReference type="InterPro" id="IPR050430">
    <property type="entry name" value="Peptidase_S1"/>
</dbReference>
<evidence type="ECO:0000313" key="7">
    <source>
        <dbReference type="Proteomes" id="UP000243217"/>
    </source>
</evidence>
<dbReference type="Proteomes" id="UP000243217">
    <property type="component" value="Unassembled WGS sequence"/>
</dbReference>
<gene>
    <name evidence="6" type="ORF">THRCLA_07811</name>
</gene>
<dbReference type="InterPro" id="IPR009003">
    <property type="entry name" value="Peptidase_S1_PA"/>
</dbReference>
<keyword evidence="1" id="KW-0732">Signal</keyword>
<keyword evidence="3" id="KW-1015">Disulfide bond</keyword>
<dbReference type="GO" id="GO:0006508">
    <property type="term" value="P:proteolysis"/>
    <property type="evidence" value="ECO:0007669"/>
    <property type="project" value="InterPro"/>
</dbReference>
<dbReference type="EMBL" id="JNBS01002095">
    <property type="protein sequence ID" value="OQR95503.1"/>
    <property type="molecule type" value="Genomic_DNA"/>
</dbReference>
<proteinExistence type="predicted"/>
<keyword evidence="4" id="KW-0325">Glycoprotein</keyword>
<evidence type="ECO:0000256" key="2">
    <source>
        <dbReference type="ARBA" id="ARBA00023026"/>
    </source>
</evidence>
<dbReference type="PANTHER" id="PTHR24276">
    <property type="entry name" value="POLYSERASE-RELATED"/>
    <property type="match status" value="1"/>
</dbReference>
<dbReference type="AlphaFoldDB" id="A0A1V9ZBX8"/>
<comment type="caution">
    <text evidence="6">The sequence shown here is derived from an EMBL/GenBank/DDBJ whole genome shotgun (WGS) entry which is preliminary data.</text>
</comment>
<organism evidence="6 7">
    <name type="scientific">Thraustotheca clavata</name>
    <dbReference type="NCBI Taxonomy" id="74557"/>
    <lineage>
        <taxon>Eukaryota</taxon>
        <taxon>Sar</taxon>
        <taxon>Stramenopiles</taxon>
        <taxon>Oomycota</taxon>
        <taxon>Saprolegniomycetes</taxon>
        <taxon>Saprolegniales</taxon>
        <taxon>Achlyaceae</taxon>
        <taxon>Thraustotheca</taxon>
    </lineage>
</organism>
<dbReference type="PANTHER" id="PTHR24276:SF98">
    <property type="entry name" value="FI18310P1-RELATED"/>
    <property type="match status" value="1"/>
</dbReference>
<evidence type="ECO:0000259" key="5">
    <source>
        <dbReference type="PROSITE" id="PS50240"/>
    </source>
</evidence>
<dbReference type="SUPFAM" id="SSF50494">
    <property type="entry name" value="Trypsin-like serine proteases"/>
    <property type="match status" value="1"/>
</dbReference>
<dbReference type="OrthoDB" id="73427at2759"/>
<dbReference type="STRING" id="74557.A0A1V9ZBX8"/>
<dbReference type="SMART" id="SM00020">
    <property type="entry name" value="Tryp_SPc"/>
    <property type="match status" value="1"/>
</dbReference>
<protein>
    <recommendedName>
        <fullName evidence="5">Peptidase S1 domain-containing protein</fullName>
    </recommendedName>
</protein>
<dbReference type="Gene3D" id="2.40.10.10">
    <property type="entry name" value="Trypsin-like serine proteases"/>
    <property type="match status" value="1"/>
</dbReference>
<feature type="domain" description="Peptidase S1" evidence="5">
    <location>
        <begin position="6"/>
        <end position="183"/>
    </location>
</feature>
<evidence type="ECO:0000313" key="6">
    <source>
        <dbReference type="EMBL" id="OQR95503.1"/>
    </source>
</evidence>
<dbReference type="InterPro" id="IPR043504">
    <property type="entry name" value="Peptidase_S1_PA_chymotrypsin"/>
</dbReference>
<accession>A0A1V9ZBX8</accession>
<dbReference type="InterPro" id="IPR001254">
    <property type="entry name" value="Trypsin_dom"/>
</dbReference>
<evidence type="ECO:0000256" key="1">
    <source>
        <dbReference type="ARBA" id="ARBA00022729"/>
    </source>
</evidence>
<evidence type="ECO:0000256" key="3">
    <source>
        <dbReference type="ARBA" id="ARBA00023157"/>
    </source>
</evidence>
<feature type="non-terminal residue" evidence="6">
    <location>
        <position position="183"/>
    </location>
</feature>
<sequence>MAARMMFDGRDDSDSTFVVGARYTPDGKNRCAGTLIAPSLVLTSAHCLFAQVQARIYQFTPIQYVSIGSTNKNGTDDGEQIRVVKNVVHPDYKYNAFNWSTTYDFGLLVLEQPSEFNPIALDFSYFSSESDTTGNVYGYPNSTRQVESVHFLDQDACKNIYTQLNETNLCTQSATKNKCAYES</sequence>
<keyword evidence="7" id="KW-1185">Reference proteome</keyword>
<dbReference type="GO" id="GO:0004252">
    <property type="term" value="F:serine-type endopeptidase activity"/>
    <property type="evidence" value="ECO:0007669"/>
    <property type="project" value="InterPro"/>
</dbReference>